<comment type="caution">
    <text evidence="1">The sequence shown here is derived from an EMBL/GenBank/DDBJ whole genome shotgun (WGS) entry which is preliminary data.</text>
</comment>
<dbReference type="AlphaFoldDB" id="A0AAE1T4W6"/>
<protein>
    <submittedName>
        <fullName evidence="1">Uncharacterized protein</fullName>
    </submittedName>
</protein>
<gene>
    <name evidence="1" type="ORF">Sango_2925200</name>
</gene>
<dbReference type="Pfam" id="PF14223">
    <property type="entry name" value="Retrotran_gag_2"/>
    <property type="match status" value="1"/>
</dbReference>
<reference evidence="1" key="1">
    <citation type="submission" date="2020-06" db="EMBL/GenBank/DDBJ databases">
        <authorList>
            <person name="Li T."/>
            <person name="Hu X."/>
            <person name="Zhang T."/>
            <person name="Song X."/>
            <person name="Zhang H."/>
            <person name="Dai N."/>
            <person name="Sheng W."/>
            <person name="Hou X."/>
            <person name="Wei L."/>
        </authorList>
    </citation>
    <scope>NUCLEOTIDE SEQUENCE</scope>
    <source>
        <strain evidence="1">K16</strain>
        <tissue evidence="1">Leaf</tissue>
    </source>
</reference>
<organism evidence="1 2">
    <name type="scientific">Sesamum angolense</name>
    <dbReference type="NCBI Taxonomy" id="2727404"/>
    <lineage>
        <taxon>Eukaryota</taxon>
        <taxon>Viridiplantae</taxon>
        <taxon>Streptophyta</taxon>
        <taxon>Embryophyta</taxon>
        <taxon>Tracheophyta</taxon>
        <taxon>Spermatophyta</taxon>
        <taxon>Magnoliopsida</taxon>
        <taxon>eudicotyledons</taxon>
        <taxon>Gunneridae</taxon>
        <taxon>Pentapetalae</taxon>
        <taxon>asterids</taxon>
        <taxon>lamiids</taxon>
        <taxon>Lamiales</taxon>
        <taxon>Pedaliaceae</taxon>
        <taxon>Sesamum</taxon>
    </lineage>
</organism>
<proteinExistence type="predicted"/>
<dbReference type="EMBL" id="JACGWL010000791">
    <property type="protein sequence ID" value="KAK4381885.1"/>
    <property type="molecule type" value="Genomic_DNA"/>
</dbReference>
<sequence length="256" mass="29685">MLMWDLGVGINSFVYVPFSSPRSLTHCLFFIETRIGLFGNRRGALLPPRQPIDFFILPDQKLSTMDRPWLNYLDGGCSLCTDGQERNRRKFQQIERPAASLFTVILNECQQRILNTELSYKLITITFYGLWRIPWHNQFASSEFCDSVKFTITIGLTIVTIKFSLARARKVFHCQDHGYQMVDDKSVAEQIHEIINLEYALADAEIKLPEKFLVMSIVHKFSKSQENFGMTLKHQKGRLSMDDLMIAISIKEEHRN</sequence>
<dbReference type="Proteomes" id="UP001289374">
    <property type="component" value="Unassembled WGS sequence"/>
</dbReference>
<accession>A0AAE1T4W6</accession>
<evidence type="ECO:0000313" key="2">
    <source>
        <dbReference type="Proteomes" id="UP001289374"/>
    </source>
</evidence>
<reference evidence="1" key="2">
    <citation type="journal article" date="2024" name="Plant">
        <title>Genomic evolution and insights into agronomic trait innovations of Sesamum species.</title>
        <authorList>
            <person name="Miao H."/>
            <person name="Wang L."/>
            <person name="Qu L."/>
            <person name="Liu H."/>
            <person name="Sun Y."/>
            <person name="Le M."/>
            <person name="Wang Q."/>
            <person name="Wei S."/>
            <person name="Zheng Y."/>
            <person name="Lin W."/>
            <person name="Duan Y."/>
            <person name="Cao H."/>
            <person name="Xiong S."/>
            <person name="Wang X."/>
            <person name="Wei L."/>
            <person name="Li C."/>
            <person name="Ma Q."/>
            <person name="Ju M."/>
            <person name="Zhao R."/>
            <person name="Li G."/>
            <person name="Mu C."/>
            <person name="Tian Q."/>
            <person name="Mei H."/>
            <person name="Zhang T."/>
            <person name="Gao T."/>
            <person name="Zhang H."/>
        </authorList>
    </citation>
    <scope>NUCLEOTIDE SEQUENCE</scope>
    <source>
        <strain evidence="1">K16</strain>
    </source>
</reference>
<evidence type="ECO:0000313" key="1">
    <source>
        <dbReference type="EMBL" id="KAK4381885.1"/>
    </source>
</evidence>
<name>A0AAE1T4W6_9LAMI</name>
<keyword evidence="2" id="KW-1185">Reference proteome</keyword>